<gene>
    <name evidence="7" type="ORF">SAMN05428953_11096</name>
</gene>
<dbReference type="NCBIfam" id="NF008653">
    <property type="entry name" value="PRK11650.1"/>
    <property type="match status" value="1"/>
</dbReference>
<dbReference type="InterPro" id="IPR017871">
    <property type="entry name" value="ABC_transporter-like_CS"/>
</dbReference>
<dbReference type="PANTHER" id="PTHR43875:SF3">
    <property type="entry name" value="MALTOSE_MALTODEXTRIN IMPORT ATP-BINDING PROTEIN MALK"/>
    <property type="match status" value="1"/>
</dbReference>
<keyword evidence="7" id="KW-0762">Sugar transport</keyword>
<comment type="subcellular location">
    <subcellularLocation>
        <location evidence="1">Cell inner membrane</location>
        <topology evidence="1">Peripheral membrane protein</topology>
    </subcellularLocation>
</comment>
<dbReference type="InterPro" id="IPR013611">
    <property type="entry name" value="Transp-assoc_OB_typ2"/>
</dbReference>
<protein>
    <submittedName>
        <fullName evidence="7">Multiple sugar transport system ATP-binding protein</fullName>
    </submittedName>
</protein>
<evidence type="ECO:0000313" key="7">
    <source>
        <dbReference type="EMBL" id="SDJ95670.1"/>
    </source>
</evidence>
<keyword evidence="8" id="KW-1185">Reference proteome</keyword>
<dbReference type="SUPFAM" id="SSF52540">
    <property type="entry name" value="P-loop containing nucleoside triphosphate hydrolases"/>
    <property type="match status" value="1"/>
</dbReference>
<dbReference type="Gene3D" id="2.40.50.140">
    <property type="entry name" value="Nucleic acid-binding proteins"/>
    <property type="match status" value="1"/>
</dbReference>
<keyword evidence="4" id="KW-0547">Nucleotide-binding</keyword>
<feature type="domain" description="ABC transporter" evidence="6">
    <location>
        <begin position="5"/>
        <end position="235"/>
    </location>
</feature>
<evidence type="ECO:0000259" key="6">
    <source>
        <dbReference type="PROSITE" id="PS50893"/>
    </source>
</evidence>
<evidence type="ECO:0000256" key="1">
    <source>
        <dbReference type="ARBA" id="ARBA00004417"/>
    </source>
</evidence>
<dbReference type="InterPro" id="IPR003593">
    <property type="entry name" value="AAA+_ATPase"/>
</dbReference>
<dbReference type="GO" id="GO:0055052">
    <property type="term" value="C:ATP-binding cassette (ABC) transporter complex, substrate-binding subunit-containing"/>
    <property type="evidence" value="ECO:0007669"/>
    <property type="project" value="TreeGrafter"/>
</dbReference>
<keyword evidence="5 7" id="KW-0067">ATP-binding</keyword>
<dbReference type="RefSeq" id="WP_091595497.1">
    <property type="nucleotide sequence ID" value="NZ_FNEE01000010.1"/>
</dbReference>
<dbReference type="InterPro" id="IPR008995">
    <property type="entry name" value="Mo/tungstate-bd_C_term_dom"/>
</dbReference>
<dbReference type="CDD" id="cd03301">
    <property type="entry name" value="ABC_MalK_N"/>
    <property type="match status" value="1"/>
</dbReference>
<dbReference type="SUPFAM" id="SSF50331">
    <property type="entry name" value="MOP-like"/>
    <property type="match status" value="1"/>
</dbReference>
<dbReference type="EMBL" id="FNEE01000010">
    <property type="protein sequence ID" value="SDJ95670.1"/>
    <property type="molecule type" value="Genomic_DNA"/>
</dbReference>
<dbReference type="InterPro" id="IPR047641">
    <property type="entry name" value="ABC_transpr_MalK/UgpC-like"/>
</dbReference>
<evidence type="ECO:0000313" key="8">
    <source>
        <dbReference type="Proteomes" id="UP000198894"/>
    </source>
</evidence>
<dbReference type="Pfam" id="PF08402">
    <property type="entry name" value="TOBE_2"/>
    <property type="match status" value="1"/>
</dbReference>
<dbReference type="GO" id="GO:0005524">
    <property type="term" value="F:ATP binding"/>
    <property type="evidence" value="ECO:0007669"/>
    <property type="project" value="UniProtKB-KW"/>
</dbReference>
<dbReference type="GO" id="GO:1990060">
    <property type="term" value="C:maltose transport complex"/>
    <property type="evidence" value="ECO:0007669"/>
    <property type="project" value="TreeGrafter"/>
</dbReference>
<evidence type="ECO:0000256" key="4">
    <source>
        <dbReference type="ARBA" id="ARBA00022741"/>
    </source>
</evidence>
<dbReference type="GO" id="GO:0015423">
    <property type="term" value="F:ABC-type maltose transporter activity"/>
    <property type="evidence" value="ECO:0007669"/>
    <property type="project" value="TreeGrafter"/>
</dbReference>
<evidence type="ECO:0000256" key="5">
    <source>
        <dbReference type="ARBA" id="ARBA00022840"/>
    </source>
</evidence>
<dbReference type="PROSITE" id="PS50893">
    <property type="entry name" value="ABC_TRANSPORTER_2"/>
    <property type="match status" value="1"/>
</dbReference>
<sequence length="363" mass="39823">MTADIEIRNVNKHFGAMAVLEDLSLSIKAREFIVFLGPSGCGKSTLLRMIAGLETVDSGEIAINNERIDHLPPGKRGVAMVFQSYALYPHMTVRDNLAFGLENIGMSREVIDARINEAARILEMPHLLERKPGQLSGGQRQRVAIGRAIVKEPKAFLFDEPLSNLDAALRTRTRLELAQLHQRLQSTMIFVTHDQVEAMTLADRIVVMNNRRIEQIGSPMEIYERPATKFVAGFVGAPAMNFVEATLDRSAENAAARFADGVSVQTEIVSNQLSDCKHTFGIRSEDVRIVAAGQGNADGVVEVLERLGERTLVYARLGDGQQIVGSDAGNSRIAVGHKVGLAFDGQKSHLFDESGRAWHAREA</sequence>
<dbReference type="FunFam" id="3.40.50.300:FF:000042">
    <property type="entry name" value="Maltose/maltodextrin ABC transporter, ATP-binding protein"/>
    <property type="match status" value="1"/>
</dbReference>
<accession>A0A1G8Y0W7</accession>
<dbReference type="InterPro" id="IPR015855">
    <property type="entry name" value="ABC_transpr_MalK-like"/>
</dbReference>
<dbReference type="Gene3D" id="2.40.50.100">
    <property type="match status" value="1"/>
</dbReference>
<dbReference type="PROSITE" id="PS00211">
    <property type="entry name" value="ABC_TRANSPORTER_1"/>
    <property type="match status" value="1"/>
</dbReference>
<dbReference type="InterPro" id="IPR027417">
    <property type="entry name" value="P-loop_NTPase"/>
</dbReference>
<evidence type="ECO:0000256" key="2">
    <source>
        <dbReference type="ARBA" id="ARBA00005417"/>
    </source>
</evidence>
<dbReference type="InterPro" id="IPR012340">
    <property type="entry name" value="NA-bd_OB-fold"/>
</dbReference>
<dbReference type="AlphaFoldDB" id="A0A1G8Y0W7"/>
<reference evidence="8" key="1">
    <citation type="submission" date="2016-10" db="EMBL/GenBank/DDBJ databases">
        <authorList>
            <person name="Varghese N."/>
            <person name="Submissions S."/>
        </authorList>
    </citation>
    <scope>NUCLEOTIDE SEQUENCE [LARGE SCALE GENOMIC DNA]</scope>
    <source>
        <strain evidence="8">CGMCC 1.11022</strain>
    </source>
</reference>
<evidence type="ECO:0000256" key="3">
    <source>
        <dbReference type="ARBA" id="ARBA00022448"/>
    </source>
</evidence>
<keyword evidence="3" id="KW-0813">Transport</keyword>
<proteinExistence type="inferred from homology"/>
<dbReference type="Gene3D" id="3.40.50.300">
    <property type="entry name" value="P-loop containing nucleotide triphosphate hydrolases"/>
    <property type="match status" value="1"/>
</dbReference>
<dbReference type="PANTHER" id="PTHR43875">
    <property type="entry name" value="MALTODEXTRIN IMPORT ATP-BINDING PROTEIN MSMX"/>
    <property type="match status" value="1"/>
</dbReference>
<organism evidence="7 8">
    <name type="scientific">Mesorhizobium muleiense</name>
    <dbReference type="NCBI Taxonomy" id="1004279"/>
    <lineage>
        <taxon>Bacteria</taxon>
        <taxon>Pseudomonadati</taxon>
        <taxon>Pseudomonadota</taxon>
        <taxon>Alphaproteobacteria</taxon>
        <taxon>Hyphomicrobiales</taxon>
        <taxon>Phyllobacteriaceae</taxon>
        <taxon>Mesorhizobium</taxon>
    </lineage>
</organism>
<dbReference type="GO" id="GO:0016887">
    <property type="term" value="F:ATP hydrolysis activity"/>
    <property type="evidence" value="ECO:0007669"/>
    <property type="project" value="InterPro"/>
</dbReference>
<dbReference type="Proteomes" id="UP000198894">
    <property type="component" value="Unassembled WGS sequence"/>
</dbReference>
<comment type="similarity">
    <text evidence="2">Belongs to the ABC transporter superfamily.</text>
</comment>
<name>A0A1G8Y0W7_9HYPH</name>
<dbReference type="Pfam" id="PF00005">
    <property type="entry name" value="ABC_tran"/>
    <property type="match status" value="1"/>
</dbReference>
<dbReference type="InterPro" id="IPR003439">
    <property type="entry name" value="ABC_transporter-like_ATP-bd"/>
</dbReference>
<dbReference type="SMART" id="SM00382">
    <property type="entry name" value="AAA"/>
    <property type="match status" value="1"/>
</dbReference>